<dbReference type="AlphaFoldDB" id="A0A511JBC3"/>
<keyword evidence="3" id="KW-0865">Zymogen</keyword>
<evidence type="ECO:0000313" key="7">
    <source>
        <dbReference type="EMBL" id="GEL95013.1"/>
    </source>
</evidence>
<evidence type="ECO:0000256" key="1">
    <source>
        <dbReference type="ARBA" id="ARBA00006586"/>
    </source>
</evidence>
<protein>
    <submittedName>
        <fullName evidence="7">Penicillin amidase</fullName>
    </submittedName>
</protein>
<dbReference type="InterPro" id="IPR002692">
    <property type="entry name" value="S45"/>
</dbReference>
<dbReference type="InterPro" id="IPR014395">
    <property type="entry name" value="Pen/GL7ACA/AHL_acylase"/>
</dbReference>
<evidence type="ECO:0000256" key="3">
    <source>
        <dbReference type="ARBA" id="ARBA00023145"/>
    </source>
</evidence>
<keyword evidence="6" id="KW-1133">Transmembrane helix</keyword>
<keyword evidence="6" id="KW-0472">Membrane</keyword>
<keyword evidence="8" id="KW-1185">Reference proteome</keyword>
<dbReference type="SUPFAM" id="SSF56235">
    <property type="entry name" value="N-terminal nucleophile aminohydrolases (Ntn hydrolases)"/>
    <property type="match status" value="1"/>
</dbReference>
<feature type="binding site" evidence="5">
    <location>
        <position position="227"/>
    </location>
    <ligand>
        <name>Ca(2+)</name>
        <dbReference type="ChEBI" id="CHEBI:29108"/>
    </ligand>
</feature>
<dbReference type="Gene3D" id="3.60.20.10">
    <property type="entry name" value="Glutamine Phosphoribosylpyrophosphate, subunit 1, domain 1"/>
    <property type="match status" value="1"/>
</dbReference>
<evidence type="ECO:0000256" key="6">
    <source>
        <dbReference type="SAM" id="Phobius"/>
    </source>
</evidence>
<dbReference type="PANTHER" id="PTHR34218:SF4">
    <property type="entry name" value="ACYL-HOMOSERINE LACTONE ACYLASE QUIP"/>
    <property type="match status" value="1"/>
</dbReference>
<evidence type="ECO:0000313" key="8">
    <source>
        <dbReference type="Proteomes" id="UP000321720"/>
    </source>
</evidence>
<dbReference type="EMBL" id="BJWG01000006">
    <property type="protein sequence ID" value="GEL95013.1"/>
    <property type="molecule type" value="Genomic_DNA"/>
</dbReference>
<feature type="binding site" evidence="5">
    <location>
        <position position="391"/>
    </location>
    <ligand>
        <name>Ca(2+)</name>
        <dbReference type="ChEBI" id="CHEBI:29108"/>
    </ligand>
</feature>
<comment type="caution">
    <text evidence="7">The sequence shown here is derived from an EMBL/GenBank/DDBJ whole genome shotgun (WGS) entry which is preliminary data.</text>
</comment>
<keyword evidence="5" id="KW-0106">Calcium</keyword>
<comment type="similarity">
    <text evidence="1">Belongs to the peptidase S45 family.</text>
</comment>
<dbReference type="InterPro" id="IPR023343">
    <property type="entry name" value="Penicillin_amidase_dom1"/>
</dbReference>
<dbReference type="Gene3D" id="1.10.439.10">
    <property type="entry name" value="Penicillin Amidohydrolase, domain 1"/>
    <property type="match status" value="1"/>
</dbReference>
<dbReference type="InterPro" id="IPR043147">
    <property type="entry name" value="Penicillin_amidase_A-knob"/>
</dbReference>
<gene>
    <name evidence="7" type="ORF">CCO02nite_16710</name>
</gene>
<keyword evidence="5" id="KW-0479">Metal-binding</keyword>
<dbReference type="GO" id="GO:0046872">
    <property type="term" value="F:metal ion binding"/>
    <property type="evidence" value="ECO:0007669"/>
    <property type="project" value="UniProtKB-KW"/>
</dbReference>
<dbReference type="GO" id="GO:0016811">
    <property type="term" value="F:hydrolase activity, acting on carbon-nitrogen (but not peptide) bonds, in linear amides"/>
    <property type="evidence" value="ECO:0007669"/>
    <property type="project" value="InterPro"/>
</dbReference>
<dbReference type="Proteomes" id="UP000321720">
    <property type="component" value="Unassembled WGS sequence"/>
</dbReference>
<comment type="cofactor">
    <cofactor evidence="5">
        <name>Ca(2+)</name>
        <dbReference type="ChEBI" id="CHEBI:29108"/>
    </cofactor>
    <text evidence="5">Binds 1 Ca(2+) ion per dimer.</text>
</comment>
<feature type="transmembrane region" description="Helical" evidence="6">
    <location>
        <begin position="36"/>
        <end position="58"/>
    </location>
</feature>
<organism evidence="7 8">
    <name type="scientific">Cellulomonas composti</name>
    <dbReference type="NCBI Taxonomy" id="266130"/>
    <lineage>
        <taxon>Bacteria</taxon>
        <taxon>Bacillati</taxon>
        <taxon>Actinomycetota</taxon>
        <taxon>Actinomycetes</taxon>
        <taxon>Micrococcales</taxon>
        <taxon>Cellulomonadaceae</taxon>
        <taxon>Cellulomonas</taxon>
    </lineage>
</organism>
<evidence type="ECO:0000256" key="4">
    <source>
        <dbReference type="PIRSR" id="PIRSR001227-1"/>
    </source>
</evidence>
<dbReference type="PANTHER" id="PTHR34218">
    <property type="entry name" value="PEPTIDASE S45 PENICILLIN AMIDASE"/>
    <property type="match status" value="1"/>
</dbReference>
<dbReference type="GO" id="GO:0017000">
    <property type="term" value="P:antibiotic biosynthetic process"/>
    <property type="evidence" value="ECO:0007669"/>
    <property type="project" value="InterPro"/>
</dbReference>
<dbReference type="InterPro" id="IPR029055">
    <property type="entry name" value="Ntn_hydrolases_N"/>
</dbReference>
<dbReference type="Gene3D" id="1.10.1400.10">
    <property type="match status" value="1"/>
</dbReference>
<proteinExistence type="inferred from homology"/>
<keyword evidence="6" id="KW-0812">Transmembrane</keyword>
<evidence type="ECO:0000256" key="2">
    <source>
        <dbReference type="ARBA" id="ARBA00022801"/>
    </source>
</evidence>
<dbReference type="Gene3D" id="2.30.120.10">
    <property type="match status" value="1"/>
</dbReference>
<dbReference type="OrthoDB" id="9759796at2"/>
<feature type="binding site" evidence="5">
    <location>
        <position position="388"/>
    </location>
    <ligand>
        <name>Ca(2+)</name>
        <dbReference type="ChEBI" id="CHEBI:29108"/>
    </ligand>
</feature>
<dbReference type="PIRSF" id="PIRSF001227">
    <property type="entry name" value="Pen_acylase"/>
    <property type="match status" value="1"/>
</dbReference>
<dbReference type="CDD" id="cd03747">
    <property type="entry name" value="Ntn_PGA_like"/>
    <property type="match status" value="1"/>
</dbReference>
<keyword evidence="2" id="KW-0378">Hydrolase</keyword>
<name>A0A511JBC3_9CELL</name>
<sequence length="883" mass="94498">MVTARAARRFPLSDESSASATTLADVLHSRAFRITLMSVAIVVVVALVAVVVAAVVVVRRPLPQTGGTVTIPGLSADVTVTRDARGIPTIGAASTHDLFMAQGFVAAQDRFFEMDYRRHVTAGRLSELVGENEDALEADKVIRTFGWRNVAEQEWQLLEPSTREALQAYADGVNAYLKGKAPSQIALEYTVLGLQVHVGSPEPWDPIDSLAWLKAMAWDLRGNYDDELERATTYGSVRDVAKVDELFPTYPQDLNAPILAAGDETITTQTALHTDEVDLGGDAVQAAFAQAQAAMDAVPHLLGVGEGIGSNSWVVSGDLTADGHPILANDPHLGISAPGIWMQVGLRCTTVSSGCPYDVSGFSFAGFPGVVIGHNADLAWGLTNLGADVTDFFLERVDGNRTQRDDEWEPITTRTEVIKVNGGDDVTIEVRETAHGPIVSDVLDLAAVSDAPLPDGSARRGYEVALAWTALAPGRTADAVISIDLAKDAEDIARVGRLLEVPSQNIVFATADGHIGYQAPGRIPVRAAVVGDVPSDGTWPRPGWDSAYDWQGYVDSEQMPHATDPEDGFIVAANQQVTPAGQGPFLTKDWDYGYRSQLIREGLEDLLADGHKVTVADMNTLQTDEHNPFADVLVPSLLALDIDDPYDDDGQELLRTWDHVSSADSAAAAYFAAVWSTLLRLAFADDLPDGHGPDGGSRWLEVVRGLLDDPDSPWWDDRTTPGVVEGRDEVLTRAMVTARNELTVQLGTDATDWRWGRLHTAAPEHPVLGGSSIPGLVRDFVNPDPIAVGGGSSIINATAWNASEGYDVTAAPSMRMVVDLGDLDSSTWVNLTGSSGHPASNHYADQFGAWAAGETFPWPFTSAAVTADASRRLILRPEAASSS</sequence>
<feature type="active site" description="Nucleophile" evidence="4">
    <location>
        <position position="310"/>
    </location>
</feature>
<dbReference type="InterPro" id="IPR043146">
    <property type="entry name" value="Penicillin_amidase_N_B-knob"/>
</dbReference>
<reference evidence="7 8" key="1">
    <citation type="submission" date="2019-07" db="EMBL/GenBank/DDBJ databases">
        <title>Whole genome shotgun sequence of Cellulomonas composti NBRC 100758.</title>
        <authorList>
            <person name="Hosoyama A."/>
            <person name="Uohara A."/>
            <person name="Ohji S."/>
            <person name="Ichikawa N."/>
        </authorList>
    </citation>
    <scope>NUCLEOTIDE SEQUENCE [LARGE SCALE GENOMIC DNA]</scope>
    <source>
        <strain evidence="7 8">NBRC 100758</strain>
    </source>
</reference>
<accession>A0A511JBC3</accession>
<evidence type="ECO:0000256" key="5">
    <source>
        <dbReference type="PIRSR" id="PIRSR001227-2"/>
    </source>
</evidence>
<dbReference type="Pfam" id="PF01804">
    <property type="entry name" value="Penicil_amidase"/>
    <property type="match status" value="1"/>
</dbReference>